<dbReference type="AlphaFoldDB" id="A0A078FPT2"/>
<dbReference type="EMBL" id="HG994365">
    <property type="protein sequence ID" value="CAF2068248.1"/>
    <property type="molecule type" value="Genomic_DNA"/>
</dbReference>
<reference evidence="3 4" key="1">
    <citation type="journal article" date="2014" name="Science">
        <title>Plant genetics. Early allopolyploid evolution in the post-Neolithic Brassica napus oilseed genome.</title>
        <authorList>
            <person name="Chalhoub B."/>
            <person name="Denoeud F."/>
            <person name="Liu S."/>
            <person name="Parkin I.A."/>
            <person name="Tang H."/>
            <person name="Wang X."/>
            <person name="Chiquet J."/>
            <person name="Belcram H."/>
            <person name="Tong C."/>
            <person name="Samans B."/>
            <person name="Correa M."/>
            <person name="Da Silva C."/>
            <person name="Just J."/>
            <person name="Falentin C."/>
            <person name="Koh C.S."/>
            <person name="Le Clainche I."/>
            <person name="Bernard M."/>
            <person name="Bento P."/>
            <person name="Noel B."/>
            <person name="Labadie K."/>
            <person name="Alberti A."/>
            <person name="Charles M."/>
            <person name="Arnaud D."/>
            <person name="Guo H."/>
            <person name="Daviaud C."/>
            <person name="Alamery S."/>
            <person name="Jabbari K."/>
            <person name="Zhao M."/>
            <person name="Edger P.P."/>
            <person name="Chelaifa H."/>
            <person name="Tack D."/>
            <person name="Lassalle G."/>
            <person name="Mestiri I."/>
            <person name="Schnel N."/>
            <person name="Le Paslier M.C."/>
            <person name="Fan G."/>
            <person name="Renault V."/>
            <person name="Bayer P.E."/>
            <person name="Golicz A.A."/>
            <person name="Manoli S."/>
            <person name="Lee T.H."/>
            <person name="Thi V.H."/>
            <person name="Chalabi S."/>
            <person name="Hu Q."/>
            <person name="Fan C."/>
            <person name="Tollenaere R."/>
            <person name="Lu Y."/>
            <person name="Battail C."/>
            <person name="Shen J."/>
            <person name="Sidebottom C.H."/>
            <person name="Wang X."/>
            <person name="Canaguier A."/>
            <person name="Chauveau A."/>
            <person name="Berard A."/>
            <person name="Deniot G."/>
            <person name="Guan M."/>
            <person name="Liu Z."/>
            <person name="Sun F."/>
            <person name="Lim Y.P."/>
            <person name="Lyons E."/>
            <person name="Town C.D."/>
            <person name="Bancroft I."/>
            <person name="Wang X."/>
            <person name="Meng J."/>
            <person name="Ma J."/>
            <person name="Pires J.C."/>
            <person name="King G.J."/>
            <person name="Brunel D."/>
            <person name="Delourme R."/>
            <person name="Renard M."/>
            <person name="Aury J.M."/>
            <person name="Adams K.L."/>
            <person name="Batley J."/>
            <person name="Snowdon R.J."/>
            <person name="Tost J."/>
            <person name="Edwards D."/>
            <person name="Zhou Y."/>
            <person name="Hua W."/>
            <person name="Sharpe A.G."/>
            <person name="Paterson A.H."/>
            <person name="Guan C."/>
            <person name="Wincker P."/>
        </authorList>
    </citation>
    <scope>NUCLEOTIDE SEQUENCE [LARGE SCALE GENOMIC DNA]</scope>
    <source>
        <strain evidence="4">cv. Darmor-bzh</strain>
    </source>
</reference>
<evidence type="ECO:0000313" key="3">
    <source>
        <dbReference type="EMBL" id="CDY14348.1"/>
    </source>
</evidence>
<dbReference type="Gramene" id="CDY14348">
    <property type="protein sequence ID" value="CDY14348"/>
    <property type="gene ID" value="GSBRNA2T00078966001"/>
</dbReference>
<dbReference type="EMBL" id="LK032042">
    <property type="protein sequence ID" value="CDY14348.1"/>
    <property type="molecule type" value="Genomic_DNA"/>
</dbReference>
<dbReference type="EMBL" id="HG994364">
    <property type="protein sequence ID" value="CAF2325562.1"/>
    <property type="molecule type" value="Genomic_DNA"/>
</dbReference>
<evidence type="ECO:0000313" key="1">
    <source>
        <dbReference type="EMBL" id="CAF2068248.1"/>
    </source>
</evidence>
<protein>
    <submittedName>
        <fullName evidence="1">(rape) hypothetical protein</fullName>
    </submittedName>
    <submittedName>
        <fullName evidence="3">BnaA10g07070D protein</fullName>
    </submittedName>
</protein>
<name>A0A078FPT2_BRANA</name>
<gene>
    <name evidence="3" type="primary">BnaA10g07070D</name>
    <name evidence="2" type="ORF">DARMORV10_A10P11220.1</name>
    <name evidence="1" type="ORF">DARMORV10_C01P05910.1</name>
    <name evidence="3" type="ORF">GSBRNA2T00078966001</name>
</gene>
<keyword evidence="4" id="KW-1185">Reference proteome</keyword>
<accession>A0A078FPT2</accession>
<dbReference type="Proteomes" id="UP001295469">
    <property type="component" value="Chromosome C01"/>
</dbReference>
<dbReference type="PaxDb" id="3708-A0A078FPT2"/>
<reference evidence="3" key="2">
    <citation type="submission" date="2014-06" db="EMBL/GenBank/DDBJ databases">
        <authorList>
            <person name="Genoscope - CEA"/>
        </authorList>
    </citation>
    <scope>NUCLEOTIDE SEQUENCE</scope>
</reference>
<evidence type="ECO:0000313" key="4">
    <source>
        <dbReference type="Proteomes" id="UP000028999"/>
    </source>
</evidence>
<dbReference type="Proteomes" id="UP000028999">
    <property type="component" value="Unassembled WGS sequence"/>
</dbReference>
<sequence length="163" mass="18376">MVLMSLDDNTSFVEVIEPVTIPAEKFRFKKYYQLLALANTNVDLAGWLFFNATFETHYYVDREVLASQFFLKELCGAKRDYLSTPSKYGGVKKIETVTLAELNTYVLNSRPTDLTEAAVLIAFYGSITKLTNVRATELVQLMDAGLEVKQQTDLPQCLKDIVG</sequence>
<proteinExistence type="predicted"/>
<evidence type="ECO:0000313" key="2">
    <source>
        <dbReference type="EMBL" id="CAF2325562.1"/>
    </source>
</evidence>
<organism evidence="3 4">
    <name type="scientific">Brassica napus</name>
    <name type="common">Rape</name>
    <dbReference type="NCBI Taxonomy" id="3708"/>
    <lineage>
        <taxon>Eukaryota</taxon>
        <taxon>Viridiplantae</taxon>
        <taxon>Streptophyta</taxon>
        <taxon>Embryophyta</taxon>
        <taxon>Tracheophyta</taxon>
        <taxon>Spermatophyta</taxon>
        <taxon>Magnoliopsida</taxon>
        <taxon>eudicotyledons</taxon>
        <taxon>Gunneridae</taxon>
        <taxon>Pentapetalae</taxon>
        <taxon>rosids</taxon>
        <taxon>malvids</taxon>
        <taxon>Brassicales</taxon>
        <taxon>Brassicaceae</taxon>
        <taxon>Brassiceae</taxon>
        <taxon>Brassica</taxon>
    </lineage>
</organism>
<reference evidence="1" key="3">
    <citation type="submission" date="2021-01" db="EMBL/GenBank/DDBJ databases">
        <authorList>
            <consortium name="Genoscope - CEA"/>
            <person name="William W."/>
        </authorList>
    </citation>
    <scope>NUCLEOTIDE SEQUENCE</scope>
</reference>
<dbReference type="Proteomes" id="UP001295469">
    <property type="component" value="Chromosome A10"/>
</dbReference>